<dbReference type="OrthoDB" id="1110742at2759"/>
<dbReference type="AlphaFoldDB" id="A0A565BU19"/>
<reference evidence="1" key="1">
    <citation type="submission" date="2019-07" db="EMBL/GenBank/DDBJ databases">
        <authorList>
            <person name="Dittberner H."/>
        </authorList>
    </citation>
    <scope>NUCLEOTIDE SEQUENCE [LARGE SCALE GENOMIC DNA]</scope>
</reference>
<protein>
    <submittedName>
        <fullName evidence="1">Uncharacterized protein</fullName>
    </submittedName>
</protein>
<name>A0A565BU19_9BRAS</name>
<dbReference type="EMBL" id="CABITT030000005">
    <property type="protein sequence ID" value="VVB04879.1"/>
    <property type="molecule type" value="Genomic_DNA"/>
</dbReference>
<comment type="caution">
    <text evidence="1">The sequence shown here is derived from an EMBL/GenBank/DDBJ whole genome shotgun (WGS) entry which is preliminary data.</text>
</comment>
<keyword evidence="2" id="KW-1185">Reference proteome</keyword>
<sequence length="104" mass="11597">MQTLVNSIIADDGDTNFDETELLWSDDEEDVKVSNMLQLINKEHNFCSSMFSGGATKADVIRMNKETKEKYAKAKQKKGACCYEMAGQGVGNVEGLTFTEFDLQ</sequence>
<accession>A0A565BU19</accession>
<proteinExistence type="predicted"/>
<dbReference type="Proteomes" id="UP000489600">
    <property type="component" value="Unassembled WGS sequence"/>
</dbReference>
<gene>
    <name evidence="1" type="ORF">ANE_LOCUS15323</name>
</gene>
<organism evidence="1 2">
    <name type="scientific">Arabis nemorensis</name>
    <dbReference type="NCBI Taxonomy" id="586526"/>
    <lineage>
        <taxon>Eukaryota</taxon>
        <taxon>Viridiplantae</taxon>
        <taxon>Streptophyta</taxon>
        <taxon>Embryophyta</taxon>
        <taxon>Tracheophyta</taxon>
        <taxon>Spermatophyta</taxon>
        <taxon>Magnoliopsida</taxon>
        <taxon>eudicotyledons</taxon>
        <taxon>Gunneridae</taxon>
        <taxon>Pentapetalae</taxon>
        <taxon>rosids</taxon>
        <taxon>malvids</taxon>
        <taxon>Brassicales</taxon>
        <taxon>Brassicaceae</taxon>
        <taxon>Arabideae</taxon>
        <taxon>Arabis</taxon>
    </lineage>
</organism>
<evidence type="ECO:0000313" key="2">
    <source>
        <dbReference type="Proteomes" id="UP000489600"/>
    </source>
</evidence>
<evidence type="ECO:0000313" key="1">
    <source>
        <dbReference type="EMBL" id="VVB04879.1"/>
    </source>
</evidence>